<feature type="region of interest" description="Disordered" evidence="1">
    <location>
        <begin position="1"/>
        <end position="52"/>
    </location>
</feature>
<gene>
    <name evidence="2" type="ORF">Q5X34_12325</name>
</gene>
<feature type="compositionally biased region" description="Basic and acidic residues" evidence="1">
    <location>
        <begin position="38"/>
        <end position="52"/>
    </location>
</feature>
<feature type="compositionally biased region" description="Polar residues" evidence="1">
    <location>
        <begin position="10"/>
        <end position="22"/>
    </location>
</feature>
<dbReference type="RefSeq" id="WP_086265124.1">
    <property type="nucleotide sequence ID" value="NZ_JAUPID010000015.1"/>
</dbReference>
<keyword evidence="3" id="KW-1185">Reference proteome</keyword>
<name>A0ABT8ZCM7_9GAMM</name>
<proteinExistence type="predicted"/>
<sequence length="52" mass="6026">MSDFKEFSKKTTQNQNDSNAQPNEDKTEKPTQSPEEENNPKENNNEEKKGIK</sequence>
<evidence type="ECO:0000256" key="1">
    <source>
        <dbReference type="SAM" id="MobiDB-lite"/>
    </source>
</evidence>
<dbReference type="EMBL" id="JAUPID010000015">
    <property type="protein sequence ID" value="MDO7362459.1"/>
    <property type="molecule type" value="Genomic_DNA"/>
</dbReference>
<reference evidence="2" key="1">
    <citation type="submission" date="2023-07" db="EMBL/GenBank/DDBJ databases">
        <title>Whole genome sequencing of environmental Acinetobacter calcoaceticus-baumannii complex from non-hospital environment.</title>
        <authorList>
            <person name="Wee S.K."/>
            <person name="Khoo E.Z.Y."/>
            <person name="Mohammad T.A.-H."/>
            <person name="Tan S.E.K."/>
            <person name="Yap E.P.H."/>
        </authorList>
    </citation>
    <scope>NUCLEOTIDE SEQUENCE</scope>
    <source>
        <strain evidence="2">PUMA0118</strain>
    </source>
</reference>
<evidence type="ECO:0000313" key="3">
    <source>
        <dbReference type="Proteomes" id="UP001175780"/>
    </source>
</evidence>
<evidence type="ECO:0000313" key="2">
    <source>
        <dbReference type="EMBL" id="MDO7362459.1"/>
    </source>
</evidence>
<organism evidence="2 3">
    <name type="scientific">Acinetobacter geminorum</name>
    <dbReference type="NCBI Taxonomy" id="2730922"/>
    <lineage>
        <taxon>Bacteria</taxon>
        <taxon>Pseudomonadati</taxon>
        <taxon>Pseudomonadota</taxon>
        <taxon>Gammaproteobacteria</taxon>
        <taxon>Moraxellales</taxon>
        <taxon>Moraxellaceae</taxon>
        <taxon>Acinetobacter</taxon>
    </lineage>
</organism>
<dbReference type="Proteomes" id="UP001175780">
    <property type="component" value="Unassembled WGS sequence"/>
</dbReference>
<accession>A0ABT8ZCM7</accession>
<comment type="caution">
    <text evidence="2">The sequence shown here is derived from an EMBL/GenBank/DDBJ whole genome shotgun (WGS) entry which is preliminary data.</text>
</comment>
<protein>
    <submittedName>
        <fullName evidence="2">Uncharacterized protein</fullName>
    </submittedName>
</protein>